<evidence type="ECO:0000313" key="3">
    <source>
        <dbReference type="Proteomes" id="UP000694557"/>
    </source>
</evidence>
<feature type="compositionally biased region" description="Low complexity" evidence="1">
    <location>
        <begin position="205"/>
        <end position="224"/>
    </location>
</feature>
<keyword evidence="3" id="KW-1185">Reference proteome</keyword>
<dbReference type="Proteomes" id="UP000694557">
    <property type="component" value="Unassembled WGS sequence"/>
</dbReference>
<name>A0A8C7HIH6_ONCKI</name>
<dbReference type="Ensembl" id="ENSOKIT00005059346.1">
    <property type="protein sequence ID" value="ENSOKIP00005055892.1"/>
    <property type="gene ID" value="ENSOKIG00005023886.1"/>
</dbReference>
<dbReference type="AlphaFoldDB" id="A0A8C7HIH6"/>
<organism evidence="2 3">
    <name type="scientific">Oncorhynchus kisutch</name>
    <name type="common">Coho salmon</name>
    <name type="synonym">Salmo kisutch</name>
    <dbReference type="NCBI Taxonomy" id="8019"/>
    <lineage>
        <taxon>Eukaryota</taxon>
        <taxon>Metazoa</taxon>
        <taxon>Chordata</taxon>
        <taxon>Craniata</taxon>
        <taxon>Vertebrata</taxon>
        <taxon>Euteleostomi</taxon>
        <taxon>Actinopterygii</taxon>
        <taxon>Neopterygii</taxon>
        <taxon>Teleostei</taxon>
        <taxon>Protacanthopterygii</taxon>
        <taxon>Salmoniformes</taxon>
        <taxon>Salmonidae</taxon>
        <taxon>Salmoninae</taxon>
        <taxon>Oncorhynchus</taxon>
    </lineage>
</organism>
<reference evidence="2" key="1">
    <citation type="submission" date="2025-08" db="UniProtKB">
        <authorList>
            <consortium name="Ensembl"/>
        </authorList>
    </citation>
    <scope>IDENTIFICATION</scope>
</reference>
<feature type="region of interest" description="Disordered" evidence="1">
    <location>
        <begin position="205"/>
        <end position="225"/>
    </location>
</feature>
<protein>
    <submittedName>
        <fullName evidence="2">Uncharacterized protein</fullName>
    </submittedName>
</protein>
<proteinExistence type="predicted"/>
<reference evidence="2" key="2">
    <citation type="submission" date="2025-09" db="UniProtKB">
        <authorList>
            <consortium name="Ensembl"/>
        </authorList>
    </citation>
    <scope>IDENTIFICATION</scope>
</reference>
<accession>A0A8C7HIH6</accession>
<evidence type="ECO:0000313" key="2">
    <source>
        <dbReference type="Ensembl" id="ENSOKIP00005055892.1"/>
    </source>
</evidence>
<evidence type="ECO:0000256" key="1">
    <source>
        <dbReference type="SAM" id="MobiDB-lite"/>
    </source>
</evidence>
<dbReference type="GeneTree" id="ENSGT01120000278015"/>
<sequence>MFSHQFIHILVEVVCVQFRDINCCNSGHNLADVAQYYMFSFIPYYHYILPSLPTSGCCAALGSMWSCPLACHGRPNMTSPSVTTLTLKTAATIVGTGATMPTTATVSAGGVEVVGADRGLVPDPGHVAAVIDPVPAAMTAACTAPHLIPNIGRGPAPLCGPSPGHLLGGKPLVYYSCTIISSCLWIPSEVGVPVFLLPCFFCSRSRSGSRARGPSVSRSLSRSRSPSHKRNRLAFCLVNPYLHSCSCTV</sequence>